<protein>
    <recommendedName>
        <fullName evidence="3">Tyrosine recombinase XerD</fullName>
    </recommendedName>
</protein>
<dbReference type="PROSITE" id="PS51900">
    <property type="entry name" value="CB"/>
    <property type="match status" value="1"/>
</dbReference>
<dbReference type="NCBIfam" id="TIGR02225">
    <property type="entry name" value="recomb_XerD"/>
    <property type="match status" value="1"/>
</dbReference>
<dbReference type="GO" id="GO:0003677">
    <property type="term" value="F:DNA binding"/>
    <property type="evidence" value="ECO:0007669"/>
    <property type="project" value="UniProtKB-KW"/>
</dbReference>
<dbReference type="InterPro" id="IPR044068">
    <property type="entry name" value="CB"/>
</dbReference>
<evidence type="ECO:0000313" key="13">
    <source>
        <dbReference type="EMBL" id="SFV54727.1"/>
    </source>
</evidence>
<evidence type="ECO:0000259" key="12">
    <source>
        <dbReference type="PROSITE" id="PS51900"/>
    </source>
</evidence>
<dbReference type="InterPro" id="IPR002104">
    <property type="entry name" value="Integrase_catalytic"/>
</dbReference>
<comment type="similarity">
    <text evidence="2">Belongs to the 'phage' integrase family. XerD subfamily.</text>
</comment>
<evidence type="ECO:0000256" key="7">
    <source>
        <dbReference type="ARBA" id="ARBA00022908"/>
    </source>
</evidence>
<feature type="domain" description="Tyr recombinase" evidence="11">
    <location>
        <begin position="102"/>
        <end position="284"/>
    </location>
</feature>
<gene>
    <name evidence="13" type="ORF">MNB_SUP05-5-311</name>
</gene>
<dbReference type="AlphaFoldDB" id="A0A1W1BMK2"/>
<name>A0A1W1BMK2_9ZZZZ</name>
<keyword evidence="6" id="KW-0159">Chromosome partition</keyword>
<dbReference type="HAMAP" id="MF_01808">
    <property type="entry name" value="Recomb_XerC_XerD"/>
    <property type="match status" value="1"/>
</dbReference>
<evidence type="ECO:0000256" key="3">
    <source>
        <dbReference type="ARBA" id="ARBA00015810"/>
    </source>
</evidence>
<dbReference type="GO" id="GO:0051301">
    <property type="term" value="P:cell division"/>
    <property type="evidence" value="ECO:0007669"/>
    <property type="project" value="UniProtKB-KW"/>
</dbReference>
<dbReference type="NCBIfam" id="NF001399">
    <property type="entry name" value="PRK00283.1"/>
    <property type="match status" value="1"/>
</dbReference>
<feature type="domain" description="Core-binding (CB)" evidence="12">
    <location>
        <begin position="2"/>
        <end position="81"/>
    </location>
</feature>
<evidence type="ECO:0000256" key="10">
    <source>
        <dbReference type="ARBA" id="ARBA00023306"/>
    </source>
</evidence>
<dbReference type="InterPro" id="IPR050090">
    <property type="entry name" value="Tyrosine_recombinase_XerCD"/>
</dbReference>
<accession>A0A1W1BMK2</accession>
<evidence type="ECO:0000256" key="8">
    <source>
        <dbReference type="ARBA" id="ARBA00023125"/>
    </source>
</evidence>
<dbReference type="EMBL" id="FPHJ01000014">
    <property type="protein sequence ID" value="SFV54727.1"/>
    <property type="molecule type" value="Genomic_DNA"/>
</dbReference>
<dbReference type="InterPro" id="IPR011010">
    <property type="entry name" value="DNA_brk_join_enz"/>
</dbReference>
<evidence type="ECO:0000256" key="1">
    <source>
        <dbReference type="ARBA" id="ARBA00004496"/>
    </source>
</evidence>
<keyword evidence="4" id="KW-0963">Cytoplasm</keyword>
<evidence type="ECO:0000256" key="5">
    <source>
        <dbReference type="ARBA" id="ARBA00022618"/>
    </source>
</evidence>
<evidence type="ECO:0000256" key="2">
    <source>
        <dbReference type="ARBA" id="ARBA00010450"/>
    </source>
</evidence>
<organism evidence="13">
    <name type="scientific">hydrothermal vent metagenome</name>
    <dbReference type="NCBI Taxonomy" id="652676"/>
    <lineage>
        <taxon>unclassified sequences</taxon>
        <taxon>metagenomes</taxon>
        <taxon>ecological metagenomes</taxon>
    </lineage>
</organism>
<keyword evidence="7" id="KW-0229">DNA integration</keyword>
<dbReference type="Gene3D" id="1.10.443.10">
    <property type="entry name" value="Intergrase catalytic core"/>
    <property type="match status" value="1"/>
</dbReference>
<evidence type="ECO:0000256" key="6">
    <source>
        <dbReference type="ARBA" id="ARBA00022829"/>
    </source>
</evidence>
<dbReference type="InterPro" id="IPR023009">
    <property type="entry name" value="Tyrosine_recombinase_XerC/XerD"/>
</dbReference>
<dbReference type="GO" id="GO:0009009">
    <property type="term" value="F:site-specific recombinase activity"/>
    <property type="evidence" value="ECO:0007669"/>
    <property type="project" value="InterPro"/>
</dbReference>
<comment type="subcellular location">
    <subcellularLocation>
        <location evidence="1">Cytoplasm</location>
    </subcellularLocation>
</comment>
<dbReference type="Pfam" id="PF00589">
    <property type="entry name" value="Phage_integrase"/>
    <property type="match status" value="1"/>
</dbReference>
<dbReference type="InterPro" id="IPR004107">
    <property type="entry name" value="Integrase_SAM-like_N"/>
</dbReference>
<reference evidence="13" key="1">
    <citation type="submission" date="2016-10" db="EMBL/GenBank/DDBJ databases">
        <authorList>
            <person name="de Groot N.N."/>
        </authorList>
    </citation>
    <scope>NUCLEOTIDE SEQUENCE</scope>
</reference>
<dbReference type="PANTHER" id="PTHR30349">
    <property type="entry name" value="PHAGE INTEGRASE-RELATED"/>
    <property type="match status" value="1"/>
</dbReference>
<dbReference type="Gene3D" id="1.10.150.130">
    <property type="match status" value="1"/>
</dbReference>
<sequence length="290" mass="33678">MNENIQLIESFIDYMWSNFSLSKNTLDAYQSDITKLYQFHQKNITTFKEQEITNYLTKSKLSLSSQRRALSSFRGFFLYLEEQKQIKNNPCQYIKPPKVNKTIPETLTFIEVKKILDAPDISTTNGLRDRAMFELMYACGLRVSELVSLTSNQVNIYNENILIKGKGNKERILPIAITTLEILTNYKDNARKKLEKVKSPYFFLSQKGGAMSRHNFWHMIKKYATQCGIIKNISPHTLRHAFATHLVQNGANLRSVQLLLGHSDISTTQIYTHIHNIRLQKQHKEHHPRG</sequence>
<dbReference type="InterPro" id="IPR010998">
    <property type="entry name" value="Integrase_recombinase_N"/>
</dbReference>
<dbReference type="PROSITE" id="PS51898">
    <property type="entry name" value="TYR_RECOMBINASE"/>
    <property type="match status" value="1"/>
</dbReference>
<dbReference type="SUPFAM" id="SSF56349">
    <property type="entry name" value="DNA breaking-rejoining enzymes"/>
    <property type="match status" value="1"/>
</dbReference>
<dbReference type="CDD" id="cd00798">
    <property type="entry name" value="INT_XerDC_C"/>
    <property type="match status" value="1"/>
</dbReference>
<dbReference type="GO" id="GO:0005737">
    <property type="term" value="C:cytoplasm"/>
    <property type="evidence" value="ECO:0007669"/>
    <property type="project" value="UniProtKB-SubCell"/>
</dbReference>
<dbReference type="GO" id="GO:0007059">
    <property type="term" value="P:chromosome segregation"/>
    <property type="evidence" value="ECO:0007669"/>
    <property type="project" value="UniProtKB-KW"/>
</dbReference>
<proteinExistence type="inferred from homology"/>
<keyword evidence="8" id="KW-0238">DNA-binding</keyword>
<keyword evidence="5" id="KW-0132">Cell division</keyword>
<evidence type="ECO:0000256" key="4">
    <source>
        <dbReference type="ARBA" id="ARBA00022490"/>
    </source>
</evidence>
<keyword evidence="9" id="KW-0233">DNA recombination</keyword>
<dbReference type="PANTHER" id="PTHR30349:SF81">
    <property type="entry name" value="TYROSINE RECOMBINASE XERC"/>
    <property type="match status" value="1"/>
</dbReference>
<dbReference type="GO" id="GO:0006310">
    <property type="term" value="P:DNA recombination"/>
    <property type="evidence" value="ECO:0007669"/>
    <property type="project" value="UniProtKB-KW"/>
</dbReference>
<keyword evidence="10" id="KW-0131">Cell cycle</keyword>
<dbReference type="InterPro" id="IPR013762">
    <property type="entry name" value="Integrase-like_cat_sf"/>
</dbReference>
<dbReference type="NCBIfam" id="NF040815">
    <property type="entry name" value="recomb_XerA_Arch"/>
    <property type="match status" value="1"/>
</dbReference>
<dbReference type="InterPro" id="IPR011932">
    <property type="entry name" value="Recomb_XerD"/>
</dbReference>
<evidence type="ECO:0000256" key="9">
    <source>
        <dbReference type="ARBA" id="ARBA00023172"/>
    </source>
</evidence>
<dbReference type="Pfam" id="PF02899">
    <property type="entry name" value="Phage_int_SAM_1"/>
    <property type="match status" value="1"/>
</dbReference>
<evidence type="ECO:0000259" key="11">
    <source>
        <dbReference type="PROSITE" id="PS51898"/>
    </source>
</evidence>